<dbReference type="Proteomes" id="UP000030655">
    <property type="component" value="Unassembled WGS sequence"/>
</dbReference>
<organism evidence="11 12">
    <name type="scientific">Anncaliia algerae PRA339</name>
    <dbReference type="NCBI Taxonomy" id="1288291"/>
    <lineage>
        <taxon>Eukaryota</taxon>
        <taxon>Fungi</taxon>
        <taxon>Fungi incertae sedis</taxon>
        <taxon>Microsporidia</taxon>
        <taxon>Tubulinosematoidea</taxon>
        <taxon>Tubulinosematidae</taxon>
        <taxon>Anncaliia</taxon>
    </lineage>
</organism>
<dbReference type="PANTHER" id="PTHR10947">
    <property type="entry name" value="PHENYLALANYL-TRNA SYNTHETASE BETA CHAIN AND LEUCINE-RICH REPEAT-CONTAINING PROTEIN 47"/>
    <property type="match status" value="1"/>
</dbReference>
<dbReference type="HOGENOM" id="CLU_020279_3_0_1"/>
<dbReference type="InterPro" id="IPR040659">
    <property type="entry name" value="PhetRS_B1"/>
</dbReference>
<dbReference type="InterPro" id="IPR041616">
    <property type="entry name" value="PheRS_beta_core"/>
</dbReference>
<sequence length="538" mass="62034">MPSVTIKKAELPNLHNIEDILFDFGLETEETPEGLKIDCPANRYDLLTPKGLLSSLDCFLNCREYEEIKINQSNYQINAESTIRPVISGAVIHFTEEICYNELINYQEKLHDTIGRDRKLLALGIHDYFKVSFPLTYKDVNINDFKFNPLNCEETYSFTEFMNFLEKSKCMKYLKVTNQKLPAILDKNNKIISLPPVLNSNFTKITEKTKSIFIDITGNDKVKVENVLKLFLYNFRGKIEEVKVNGQSLTMNNYSFVINLEEVNKFMGIQLTTSELQNHLTKMMHSSRLIGEGEFIDKNNVVNYENFDRKKTNLLVKVSDVRFDVMEKCDLLEDICISYGFNNISKSLNISFSCGQELPFNRFTDKIREEMAQSSFTETLNLVLNSTTGIKTNLILNSVDKLHLRLDLFRGMLSNIHFNKRQSKPIKIFEVGDVILGWENKRLLAFMVADKEDCIDLVQGVLYLLIKHVKKSSILTYKEREYADFIKQRSVDCFVDGILIGRLGILSGDLCNKHKVDLVCTAVEIDLEVLFNIFMNKN</sequence>
<dbReference type="InterPro" id="IPR020825">
    <property type="entry name" value="Phe-tRNA_synthase-like_B3/B4"/>
</dbReference>
<comment type="cofactor">
    <cofactor evidence="1">
        <name>Mg(2+)</name>
        <dbReference type="ChEBI" id="CHEBI:18420"/>
    </cofactor>
</comment>
<dbReference type="STRING" id="1288291.A0A059F0S2"/>
<dbReference type="EMBL" id="KK365158">
    <property type="protein sequence ID" value="KCZ80903.1"/>
    <property type="molecule type" value="Genomic_DNA"/>
</dbReference>
<gene>
    <name evidence="11" type="ORF">H312_01676</name>
</gene>
<dbReference type="Pfam" id="PF18262">
    <property type="entry name" value="PhetRS_B1"/>
    <property type="match status" value="1"/>
</dbReference>
<dbReference type="AlphaFoldDB" id="A0A059F0S2"/>
<keyword evidence="4" id="KW-0479">Metal-binding</keyword>
<name>A0A059F0S2_9MICR</name>
<evidence type="ECO:0000256" key="1">
    <source>
        <dbReference type="ARBA" id="ARBA00001946"/>
    </source>
</evidence>
<dbReference type="OrthoDB" id="1698572at2759"/>
<dbReference type="SUPFAM" id="SSF46955">
    <property type="entry name" value="Putative DNA-binding domain"/>
    <property type="match status" value="1"/>
</dbReference>
<evidence type="ECO:0000313" key="12">
    <source>
        <dbReference type="Proteomes" id="UP000030655"/>
    </source>
</evidence>
<evidence type="ECO:0000259" key="10">
    <source>
        <dbReference type="PROSITE" id="PS51483"/>
    </source>
</evidence>
<keyword evidence="7" id="KW-0460">Magnesium</keyword>
<evidence type="ECO:0000256" key="5">
    <source>
        <dbReference type="ARBA" id="ARBA00022741"/>
    </source>
</evidence>
<dbReference type="InterPro" id="IPR009061">
    <property type="entry name" value="DNA-bd_dom_put_sf"/>
</dbReference>
<dbReference type="SMART" id="SM00874">
    <property type="entry name" value="B5"/>
    <property type="match status" value="1"/>
</dbReference>
<keyword evidence="3 11" id="KW-0436">Ligase</keyword>
<dbReference type="VEuPathDB" id="MicrosporidiaDB:H312_01676"/>
<protein>
    <recommendedName>
        <fullName evidence="2">phenylalanine--tRNA ligase</fullName>
        <ecNumber evidence="2">6.1.1.20</ecNumber>
    </recommendedName>
</protein>
<evidence type="ECO:0000256" key="2">
    <source>
        <dbReference type="ARBA" id="ARBA00012814"/>
    </source>
</evidence>
<evidence type="ECO:0000256" key="3">
    <source>
        <dbReference type="ARBA" id="ARBA00022598"/>
    </source>
</evidence>
<keyword evidence="5" id="KW-0547">Nucleotide-binding</keyword>
<reference evidence="12" key="1">
    <citation type="submission" date="2013-02" db="EMBL/GenBank/DDBJ databases">
        <authorList>
            <consortium name="The Broad Institute Genome Sequencing Platform"/>
            <person name="Cuomo C."/>
            <person name="Becnel J."/>
            <person name="Sanscrainte N."/>
            <person name="Walker B."/>
            <person name="Young S.K."/>
            <person name="Zeng Q."/>
            <person name="Gargeya S."/>
            <person name="Fitzgerald M."/>
            <person name="Haas B."/>
            <person name="Abouelleil A."/>
            <person name="Alvarado L."/>
            <person name="Arachchi H.M."/>
            <person name="Berlin A.M."/>
            <person name="Chapman S.B."/>
            <person name="Dewar J."/>
            <person name="Goldberg J."/>
            <person name="Griggs A."/>
            <person name="Gujja S."/>
            <person name="Hansen M."/>
            <person name="Howarth C."/>
            <person name="Imamovic A."/>
            <person name="Larimer J."/>
            <person name="McCowan C."/>
            <person name="Murphy C."/>
            <person name="Neiman D."/>
            <person name="Pearson M."/>
            <person name="Priest M."/>
            <person name="Roberts A."/>
            <person name="Saif S."/>
            <person name="Shea T."/>
            <person name="Sisk P."/>
            <person name="Sykes S."/>
            <person name="Wortman J."/>
            <person name="Nusbaum C."/>
            <person name="Birren B."/>
        </authorList>
    </citation>
    <scope>NUCLEOTIDE SEQUENCE [LARGE SCALE GENOMIC DNA]</scope>
    <source>
        <strain evidence="12">PRA339</strain>
    </source>
</reference>
<keyword evidence="12" id="KW-1185">Reference proteome</keyword>
<evidence type="ECO:0000256" key="7">
    <source>
        <dbReference type="ARBA" id="ARBA00022842"/>
    </source>
</evidence>
<evidence type="ECO:0000256" key="4">
    <source>
        <dbReference type="ARBA" id="ARBA00022723"/>
    </source>
</evidence>
<evidence type="ECO:0000313" key="11">
    <source>
        <dbReference type="EMBL" id="KCZ80903.1"/>
    </source>
</evidence>
<dbReference type="SMART" id="SM00873">
    <property type="entry name" value="B3_4"/>
    <property type="match status" value="1"/>
</dbReference>
<dbReference type="Gene3D" id="3.30.56.10">
    <property type="match status" value="2"/>
</dbReference>
<evidence type="ECO:0000256" key="8">
    <source>
        <dbReference type="ARBA" id="ARBA00022917"/>
    </source>
</evidence>
<dbReference type="InterPro" id="IPR045060">
    <property type="entry name" value="Phe-tRNA-ligase_IIc_bsu"/>
</dbReference>
<dbReference type="InterPro" id="IPR005146">
    <property type="entry name" value="B3/B4_tRNA-bd"/>
</dbReference>
<proteinExistence type="predicted"/>
<dbReference type="InterPro" id="IPR045864">
    <property type="entry name" value="aa-tRNA-synth_II/BPL/LPL"/>
</dbReference>
<dbReference type="InterPro" id="IPR005147">
    <property type="entry name" value="tRNA_synthase_B5-dom"/>
</dbReference>
<accession>A0A059F0S2</accession>
<reference evidence="11 12" key="2">
    <citation type="submission" date="2014-03" db="EMBL/GenBank/DDBJ databases">
        <title>The Genome Sequence of Anncaliia algerae insect isolate PRA339.</title>
        <authorList>
            <consortium name="The Broad Institute Genome Sequencing Platform"/>
            <consortium name="The Broad Institute Genome Sequencing Center for Infectious Disease"/>
            <person name="Cuomo C."/>
            <person name="Becnel J."/>
            <person name="Sanscrainte N."/>
            <person name="Walker B."/>
            <person name="Young S.K."/>
            <person name="Zeng Q."/>
            <person name="Gargeya S."/>
            <person name="Fitzgerald M."/>
            <person name="Haas B."/>
            <person name="Abouelleil A."/>
            <person name="Alvarado L."/>
            <person name="Arachchi H.M."/>
            <person name="Berlin A.M."/>
            <person name="Chapman S.B."/>
            <person name="Dewar J."/>
            <person name="Goldberg J."/>
            <person name="Griggs A."/>
            <person name="Gujja S."/>
            <person name="Hansen M."/>
            <person name="Howarth C."/>
            <person name="Imamovic A."/>
            <person name="Larimer J."/>
            <person name="McCowan C."/>
            <person name="Murphy C."/>
            <person name="Neiman D."/>
            <person name="Pearson M."/>
            <person name="Priest M."/>
            <person name="Roberts A."/>
            <person name="Saif S."/>
            <person name="Shea T."/>
            <person name="Sisk P."/>
            <person name="Sykes S."/>
            <person name="Wortman J."/>
            <person name="Nusbaum C."/>
            <person name="Birren B."/>
        </authorList>
    </citation>
    <scope>NUCLEOTIDE SEQUENCE [LARGE SCALE GENOMIC DNA]</scope>
    <source>
        <strain evidence="11 12">PRA339</strain>
    </source>
</reference>
<dbReference type="GO" id="GO:0003723">
    <property type="term" value="F:RNA binding"/>
    <property type="evidence" value="ECO:0007669"/>
    <property type="project" value="InterPro"/>
</dbReference>
<dbReference type="EC" id="6.1.1.20" evidence="2"/>
<evidence type="ECO:0000256" key="6">
    <source>
        <dbReference type="ARBA" id="ARBA00022840"/>
    </source>
</evidence>
<dbReference type="GO" id="GO:0006432">
    <property type="term" value="P:phenylalanyl-tRNA aminoacylation"/>
    <property type="evidence" value="ECO:0007669"/>
    <property type="project" value="InterPro"/>
</dbReference>
<keyword evidence="9" id="KW-0030">Aminoacyl-tRNA synthetase</keyword>
<dbReference type="GO" id="GO:0004826">
    <property type="term" value="F:phenylalanine-tRNA ligase activity"/>
    <property type="evidence" value="ECO:0007669"/>
    <property type="project" value="UniProtKB-EC"/>
</dbReference>
<dbReference type="GO" id="GO:0005524">
    <property type="term" value="F:ATP binding"/>
    <property type="evidence" value="ECO:0007669"/>
    <property type="project" value="UniProtKB-KW"/>
</dbReference>
<dbReference type="PANTHER" id="PTHR10947:SF0">
    <property type="entry name" value="PHENYLALANINE--TRNA LIGASE BETA SUBUNIT"/>
    <property type="match status" value="1"/>
</dbReference>
<dbReference type="Pfam" id="PF17759">
    <property type="entry name" value="tRNA_synthFbeta"/>
    <property type="match status" value="1"/>
</dbReference>
<dbReference type="SUPFAM" id="SSF55681">
    <property type="entry name" value="Class II aaRS and biotin synthetases"/>
    <property type="match status" value="1"/>
</dbReference>
<keyword evidence="8" id="KW-0648">Protein biosynthesis</keyword>
<dbReference type="Pfam" id="PF03484">
    <property type="entry name" value="B5"/>
    <property type="match status" value="1"/>
</dbReference>
<dbReference type="Gene3D" id="3.30.930.10">
    <property type="entry name" value="Bira Bifunctional Protein, Domain 2"/>
    <property type="match status" value="1"/>
</dbReference>
<dbReference type="GO" id="GO:0009328">
    <property type="term" value="C:phenylalanine-tRNA ligase complex"/>
    <property type="evidence" value="ECO:0007669"/>
    <property type="project" value="TreeGrafter"/>
</dbReference>
<dbReference type="GO" id="GO:0000287">
    <property type="term" value="F:magnesium ion binding"/>
    <property type="evidence" value="ECO:0007669"/>
    <property type="project" value="InterPro"/>
</dbReference>
<evidence type="ECO:0000256" key="9">
    <source>
        <dbReference type="ARBA" id="ARBA00023146"/>
    </source>
</evidence>
<feature type="domain" description="B5" evidence="10">
    <location>
        <begin position="251"/>
        <end position="346"/>
    </location>
</feature>
<dbReference type="PROSITE" id="PS51483">
    <property type="entry name" value="B5"/>
    <property type="match status" value="1"/>
</dbReference>
<dbReference type="Gene3D" id="3.50.40.10">
    <property type="entry name" value="Phenylalanyl-trna Synthetase, Chain B, domain 3"/>
    <property type="match status" value="1"/>
</dbReference>
<keyword evidence="6" id="KW-0067">ATP-binding</keyword>